<feature type="domain" description="IclR-ED" evidence="5">
    <location>
        <begin position="79"/>
        <end position="259"/>
    </location>
</feature>
<dbReference type="SUPFAM" id="SSF46785">
    <property type="entry name" value="Winged helix' DNA-binding domain"/>
    <property type="match status" value="1"/>
</dbReference>
<keyword evidence="7" id="KW-1185">Reference proteome</keyword>
<comment type="caution">
    <text evidence="6">The sequence shown here is derived from an EMBL/GenBank/DDBJ whole genome shotgun (WGS) entry which is preliminary data.</text>
</comment>
<dbReference type="Proteomes" id="UP000541470">
    <property type="component" value="Unassembled WGS sequence"/>
</dbReference>
<reference evidence="6 7" key="1">
    <citation type="submission" date="2020-04" db="EMBL/GenBank/DDBJ databases">
        <title>Rhizobium sp. S-51 isolated from soil.</title>
        <authorList>
            <person name="Dahal R.H."/>
        </authorList>
    </citation>
    <scope>NUCLEOTIDE SEQUENCE [LARGE SCALE GENOMIC DNA]</scope>
    <source>
        <strain evidence="6 7">S-51</strain>
    </source>
</reference>
<evidence type="ECO:0000256" key="1">
    <source>
        <dbReference type="ARBA" id="ARBA00023015"/>
    </source>
</evidence>
<keyword evidence="1" id="KW-0805">Transcription regulation</keyword>
<dbReference type="SMART" id="SM00346">
    <property type="entry name" value="HTH_ICLR"/>
    <property type="match status" value="1"/>
</dbReference>
<keyword evidence="2" id="KW-0238">DNA-binding</keyword>
<accession>A0A7Y0AVA0</accession>
<dbReference type="AlphaFoldDB" id="A0A7Y0AVA0"/>
<evidence type="ECO:0000313" key="6">
    <source>
        <dbReference type="EMBL" id="NML74152.1"/>
    </source>
</evidence>
<organism evidence="6 7">
    <name type="scientific">Rhizobium terricola</name>
    <dbReference type="NCBI Taxonomy" id="2728849"/>
    <lineage>
        <taxon>Bacteria</taxon>
        <taxon>Pseudomonadati</taxon>
        <taxon>Pseudomonadota</taxon>
        <taxon>Alphaproteobacteria</taxon>
        <taxon>Hyphomicrobiales</taxon>
        <taxon>Rhizobiaceae</taxon>
        <taxon>Rhizobium/Agrobacterium group</taxon>
        <taxon>Rhizobium</taxon>
    </lineage>
</organism>
<dbReference type="Gene3D" id="1.10.10.10">
    <property type="entry name" value="Winged helix-like DNA-binding domain superfamily/Winged helix DNA-binding domain"/>
    <property type="match status" value="1"/>
</dbReference>
<dbReference type="InterPro" id="IPR005471">
    <property type="entry name" value="Tscrpt_reg_IclR_N"/>
</dbReference>
<dbReference type="InterPro" id="IPR036390">
    <property type="entry name" value="WH_DNA-bd_sf"/>
</dbReference>
<proteinExistence type="predicted"/>
<dbReference type="Pfam" id="PF09339">
    <property type="entry name" value="HTH_IclR"/>
    <property type="match status" value="1"/>
</dbReference>
<dbReference type="InterPro" id="IPR014757">
    <property type="entry name" value="Tscrpt_reg_IclR_C"/>
</dbReference>
<dbReference type="InterPro" id="IPR050707">
    <property type="entry name" value="HTH_MetabolicPath_Reg"/>
</dbReference>
<name>A0A7Y0AVA0_9HYPH</name>
<dbReference type="PANTHER" id="PTHR30136:SF24">
    <property type="entry name" value="HTH-TYPE TRANSCRIPTIONAL REPRESSOR ALLR"/>
    <property type="match status" value="1"/>
</dbReference>
<gene>
    <name evidence="6" type="ORF">HHL25_08460</name>
</gene>
<dbReference type="EMBL" id="JABBGK010000001">
    <property type="protein sequence ID" value="NML74152.1"/>
    <property type="molecule type" value="Genomic_DNA"/>
</dbReference>
<dbReference type="PROSITE" id="PS51077">
    <property type="entry name" value="HTH_ICLR"/>
    <property type="match status" value="1"/>
</dbReference>
<evidence type="ECO:0000256" key="2">
    <source>
        <dbReference type="ARBA" id="ARBA00023125"/>
    </source>
</evidence>
<evidence type="ECO:0000259" key="4">
    <source>
        <dbReference type="PROSITE" id="PS51077"/>
    </source>
</evidence>
<dbReference type="GO" id="GO:0003700">
    <property type="term" value="F:DNA-binding transcription factor activity"/>
    <property type="evidence" value="ECO:0007669"/>
    <property type="project" value="TreeGrafter"/>
</dbReference>
<dbReference type="PROSITE" id="PS51078">
    <property type="entry name" value="ICLR_ED"/>
    <property type="match status" value="1"/>
</dbReference>
<protein>
    <submittedName>
        <fullName evidence="6">IclR family transcriptional regulator</fullName>
    </submittedName>
</protein>
<dbReference type="InterPro" id="IPR036388">
    <property type="entry name" value="WH-like_DNA-bd_sf"/>
</dbReference>
<dbReference type="CDD" id="cd00090">
    <property type="entry name" value="HTH_ARSR"/>
    <property type="match status" value="1"/>
</dbReference>
<keyword evidence="3" id="KW-0804">Transcription</keyword>
<dbReference type="RefSeq" id="WP_169589024.1">
    <property type="nucleotide sequence ID" value="NZ_JABBGK010000001.1"/>
</dbReference>
<dbReference type="Gene3D" id="3.30.450.40">
    <property type="match status" value="1"/>
</dbReference>
<evidence type="ECO:0000313" key="7">
    <source>
        <dbReference type="Proteomes" id="UP000541470"/>
    </source>
</evidence>
<dbReference type="GO" id="GO:0003677">
    <property type="term" value="F:DNA binding"/>
    <property type="evidence" value="ECO:0007669"/>
    <property type="project" value="UniProtKB-KW"/>
</dbReference>
<dbReference type="InterPro" id="IPR029016">
    <property type="entry name" value="GAF-like_dom_sf"/>
</dbReference>
<dbReference type="PANTHER" id="PTHR30136">
    <property type="entry name" value="HELIX-TURN-HELIX TRANSCRIPTIONAL REGULATOR, ICLR FAMILY"/>
    <property type="match status" value="1"/>
</dbReference>
<dbReference type="GO" id="GO:0045892">
    <property type="term" value="P:negative regulation of DNA-templated transcription"/>
    <property type="evidence" value="ECO:0007669"/>
    <property type="project" value="TreeGrafter"/>
</dbReference>
<evidence type="ECO:0000259" key="5">
    <source>
        <dbReference type="PROSITE" id="PS51078"/>
    </source>
</evidence>
<evidence type="ECO:0000256" key="3">
    <source>
        <dbReference type="ARBA" id="ARBA00023163"/>
    </source>
</evidence>
<feature type="domain" description="HTH iclR-type" evidence="4">
    <location>
        <begin position="19"/>
        <end position="78"/>
    </location>
</feature>
<sequence length="262" mass="29147">MAEKIDVFDEEKEQKAPRSQTLLRGLDILDAVADKPRTIQEIAAITGLTYSTVHRIVSVLLERRFLKADNAREFGLGPRLIELGFSAYSRIDLVQVARPFLEELSRLTRDTVHLAQREGLEVAYLDKLRGSRPVEISSRIGGRKPVISTGVGKALMLDQPETVLCELYRRDHQLLPGNMTEADWLVQMSNYRSGGYAYDLGEDQPSIRCVAAPLRDATGRVVAAISVSSTLEFMPPSRMRDLVPEVQRVARAISSELGARTG</sequence>
<dbReference type="Pfam" id="PF01614">
    <property type="entry name" value="IclR_C"/>
    <property type="match status" value="1"/>
</dbReference>
<dbReference type="SUPFAM" id="SSF55781">
    <property type="entry name" value="GAF domain-like"/>
    <property type="match status" value="1"/>
</dbReference>
<dbReference type="InterPro" id="IPR011991">
    <property type="entry name" value="ArsR-like_HTH"/>
</dbReference>